<dbReference type="InterPro" id="IPR005511">
    <property type="entry name" value="SMP-30"/>
</dbReference>
<feature type="binding site" evidence="3">
    <location>
        <position position="106"/>
    </location>
    <ligand>
        <name>substrate</name>
    </ligand>
</feature>
<name>A0A2S0VVB1_9ALTE</name>
<feature type="active site" description="Proton donor/acceptor" evidence="2">
    <location>
        <position position="203"/>
    </location>
</feature>
<reference evidence="5 6" key="1">
    <citation type="submission" date="2018-01" db="EMBL/GenBank/DDBJ databases">
        <title>Genome sequence of a Cantenovulum-like bacteria.</title>
        <authorList>
            <person name="Tan W.R."/>
            <person name="Lau N.-S."/>
            <person name="Go F."/>
            <person name="Amirul A.-A.A."/>
        </authorList>
    </citation>
    <scope>NUCLEOTIDE SEQUENCE [LARGE SCALE GENOMIC DNA]</scope>
    <source>
        <strain evidence="5 6">CCB-QB4</strain>
    </source>
</reference>
<dbReference type="PANTHER" id="PTHR10907:SF47">
    <property type="entry name" value="REGUCALCIN"/>
    <property type="match status" value="1"/>
</dbReference>
<dbReference type="PANTHER" id="PTHR10907">
    <property type="entry name" value="REGUCALCIN"/>
    <property type="match status" value="1"/>
</dbReference>
<dbReference type="RefSeq" id="WP_108604229.1">
    <property type="nucleotide sequence ID" value="NZ_CP026604.1"/>
</dbReference>
<organism evidence="5 6">
    <name type="scientific">Saccharobesus litoralis</name>
    <dbReference type="NCBI Taxonomy" id="2172099"/>
    <lineage>
        <taxon>Bacteria</taxon>
        <taxon>Pseudomonadati</taxon>
        <taxon>Pseudomonadota</taxon>
        <taxon>Gammaproteobacteria</taxon>
        <taxon>Alteromonadales</taxon>
        <taxon>Alteromonadaceae</taxon>
        <taxon>Saccharobesus</taxon>
    </lineage>
</organism>
<proteinExistence type="inferred from homology"/>
<keyword evidence="3" id="KW-0479">Metal-binding</keyword>
<evidence type="ECO:0000256" key="3">
    <source>
        <dbReference type="PIRSR" id="PIRSR605511-2"/>
    </source>
</evidence>
<feature type="domain" description="SMP-30/Gluconolactonase/LRE-like region" evidence="4">
    <location>
        <begin position="19"/>
        <end position="261"/>
    </location>
</feature>
<evidence type="ECO:0000313" key="5">
    <source>
        <dbReference type="EMBL" id="AWB68164.1"/>
    </source>
</evidence>
<feature type="binding site" evidence="3">
    <location>
        <position position="21"/>
    </location>
    <ligand>
        <name>a divalent metal cation</name>
        <dbReference type="ChEBI" id="CHEBI:60240"/>
    </ligand>
</feature>
<dbReference type="InterPro" id="IPR011042">
    <property type="entry name" value="6-blade_b-propeller_TolB-like"/>
</dbReference>
<evidence type="ECO:0000256" key="1">
    <source>
        <dbReference type="ARBA" id="ARBA00008853"/>
    </source>
</evidence>
<dbReference type="GO" id="GO:0019853">
    <property type="term" value="P:L-ascorbic acid biosynthetic process"/>
    <property type="evidence" value="ECO:0007669"/>
    <property type="project" value="TreeGrafter"/>
</dbReference>
<comment type="cofactor">
    <cofactor evidence="3">
        <name>Zn(2+)</name>
        <dbReference type="ChEBI" id="CHEBI:29105"/>
    </cofactor>
    <text evidence="3">Binds 1 divalent metal cation per subunit.</text>
</comment>
<evidence type="ECO:0000259" key="4">
    <source>
        <dbReference type="Pfam" id="PF08450"/>
    </source>
</evidence>
<dbReference type="AlphaFoldDB" id="A0A2S0VVB1"/>
<dbReference type="OrthoDB" id="9775406at2"/>
<dbReference type="InterPro" id="IPR013658">
    <property type="entry name" value="SGL"/>
</dbReference>
<feature type="binding site" evidence="3">
    <location>
        <position position="154"/>
    </location>
    <ligand>
        <name>a divalent metal cation</name>
        <dbReference type="ChEBI" id="CHEBI:60240"/>
    </ligand>
</feature>
<dbReference type="KEGG" id="cate:C2869_17855"/>
<keyword evidence="3" id="KW-0862">Zinc</keyword>
<dbReference type="GO" id="GO:0005509">
    <property type="term" value="F:calcium ion binding"/>
    <property type="evidence" value="ECO:0007669"/>
    <property type="project" value="TreeGrafter"/>
</dbReference>
<accession>A0A2S0VVB1</accession>
<keyword evidence="6" id="KW-1185">Reference proteome</keyword>
<dbReference type="PRINTS" id="PR01790">
    <property type="entry name" value="SMP30FAMILY"/>
</dbReference>
<protein>
    <submittedName>
        <fullName evidence="5">Gluconolaconase</fullName>
    </submittedName>
</protein>
<feature type="binding site" evidence="3">
    <location>
        <position position="104"/>
    </location>
    <ligand>
        <name>substrate</name>
    </ligand>
</feature>
<dbReference type="GO" id="GO:0004341">
    <property type="term" value="F:gluconolactonase activity"/>
    <property type="evidence" value="ECO:0007669"/>
    <property type="project" value="TreeGrafter"/>
</dbReference>
<gene>
    <name evidence="5" type="ORF">C2869_17855</name>
</gene>
<dbReference type="Pfam" id="PF08450">
    <property type="entry name" value="SGL"/>
    <property type="match status" value="1"/>
</dbReference>
<feature type="binding site" evidence="3">
    <location>
        <position position="203"/>
    </location>
    <ligand>
        <name>a divalent metal cation</name>
        <dbReference type="ChEBI" id="CHEBI:60240"/>
    </ligand>
</feature>
<dbReference type="SUPFAM" id="SSF63829">
    <property type="entry name" value="Calcium-dependent phosphotriesterase"/>
    <property type="match status" value="1"/>
</dbReference>
<evidence type="ECO:0000256" key="2">
    <source>
        <dbReference type="PIRSR" id="PIRSR605511-1"/>
    </source>
</evidence>
<dbReference type="EMBL" id="CP026604">
    <property type="protein sequence ID" value="AWB68164.1"/>
    <property type="molecule type" value="Genomic_DNA"/>
</dbReference>
<dbReference type="Gene3D" id="2.120.10.30">
    <property type="entry name" value="TolB, C-terminal domain"/>
    <property type="match status" value="1"/>
</dbReference>
<comment type="similarity">
    <text evidence="1">Belongs to the SMP-30/CGR1 family.</text>
</comment>
<dbReference type="Proteomes" id="UP000244441">
    <property type="component" value="Chromosome"/>
</dbReference>
<sequence>MSNLLDAKLIDTVPVANILGEGVLWDEINQSVWWLDIEGCQIFQYHLATKQLETYSTPERVGCFGFIENSDKLIVAFESGIGYFSPESGEIDWLAKPEQAQGSRFNDGRLDRLGRFWPGTMMEAEQDAEPLAKLYQVNANGEVIERLDGIRVCNGLCWSPDGLVMYHADSPTRTIWRYDSNPETGELSNKQVFVQTPENIFPDGSTVDKHGNMWNAQWDGARVTCYSPNGQQLGKIDVPAGRSSCVAFGGENLDLMFVTSAKIGLTEQQLQEQPHAGHLFIYQLDQSIGLVEPRFKPE</sequence>
<evidence type="ECO:0000313" key="6">
    <source>
        <dbReference type="Proteomes" id="UP000244441"/>
    </source>
</evidence>